<dbReference type="CDD" id="cd08946">
    <property type="entry name" value="SDR_e"/>
    <property type="match status" value="1"/>
</dbReference>
<protein>
    <submittedName>
        <fullName evidence="2">Nucleoside-diphosphate-sugar epimerase</fullName>
    </submittedName>
</protein>
<dbReference type="SUPFAM" id="SSF51735">
    <property type="entry name" value="NAD(P)-binding Rossmann-fold domains"/>
    <property type="match status" value="1"/>
</dbReference>
<organism evidence="2 3">
    <name type="scientific">Terribacillus saccharophilus</name>
    <dbReference type="NCBI Taxonomy" id="361277"/>
    <lineage>
        <taxon>Bacteria</taxon>
        <taxon>Bacillati</taxon>
        <taxon>Bacillota</taxon>
        <taxon>Bacilli</taxon>
        <taxon>Bacillales</taxon>
        <taxon>Bacillaceae</taxon>
        <taxon>Terribacillus</taxon>
    </lineage>
</organism>
<sequence>MSKKRVLVTGAAGKVGKVVVDDLLSHGYDIFAVDRDFKEDPGVPHMTAELTNFGEALDALSSTGVDVYGRAEMNAFDAIVHLASIPHPREVSDADTFSNNMVATYNIFESAKRLGINNIVWSSSETLLGIPFEQSKIEAVPVTEDVKKYGSSTYAITKVLGEELAEQFCLHNPEMKIACLRLSNVMEDEDYKQFPDYQKDPNKRLWNLWSYIDVRDAAQSIRKAVETEFKGMDTFIITNDDTVMDTSSEELVKEYYPNLKINGELTENQTLLSNEKAKRILGYQPQHSWREFV</sequence>
<dbReference type="InterPro" id="IPR001509">
    <property type="entry name" value="Epimerase_deHydtase"/>
</dbReference>
<dbReference type="Gene3D" id="3.40.50.720">
    <property type="entry name" value="NAD(P)-binding Rossmann-like Domain"/>
    <property type="match status" value="1"/>
</dbReference>
<dbReference type="InterPro" id="IPR050177">
    <property type="entry name" value="Lipid_A_modif_metabolic_enz"/>
</dbReference>
<dbReference type="AlphaFoldDB" id="A0AAX2ED65"/>
<dbReference type="Proteomes" id="UP000199735">
    <property type="component" value="Unassembled WGS sequence"/>
</dbReference>
<dbReference type="InterPro" id="IPR036291">
    <property type="entry name" value="NAD(P)-bd_dom_sf"/>
</dbReference>
<comment type="caution">
    <text evidence="2">The sequence shown here is derived from an EMBL/GenBank/DDBJ whole genome shotgun (WGS) entry which is preliminary data.</text>
</comment>
<feature type="domain" description="NAD-dependent epimerase/dehydratase" evidence="1">
    <location>
        <begin position="6"/>
        <end position="189"/>
    </location>
</feature>
<dbReference type="PANTHER" id="PTHR43245:SF55">
    <property type="entry name" value="NAD(P)-BINDING DOMAIN-CONTAINING PROTEIN"/>
    <property type="match status" value="1"/>
</dbReference>
<proteinExistence type="predicted"/>
<gene>
    <name evidence="2" type="ORF">SAMN04489762_1068</name>
</gene>
<reference evidence="2 3" key="1">
    <citation type="submission" date="2016-10" db="EMBL/GenBank/DDBJ databases">
        <authorList>
            <person name="Varghese N."/>
            <person name="Submissions S."/>
        </authorList>
    </citation>
    <scope>NUCLEOTIDE SEQUENCE [LARGE SCALE GENOMIC DNA]</scope>
    <source>
        <strain evidence="2 3">DSM 21619</strain>
    </source>
</reference>
<evidence type="ECO:0000313" key="3">
    <source>
        <dbReference type="Proteomes" id="UP000199735"/>
    </source>
</evidence>
<dbReference type="PANTHER" id="PTHR43245">
    <property type="entry name" value="BIFUNCTIONAL POLYMYXIN RESISTANCE PROTEIN ARNA"/>
    <property type="match status" value="1"/>
</dbReference>
<evidence type="ECO:0000313" key="2">
    <source>
        <dbReference type="EMBL" id="SEM79925.1"/>
    </source>
</evidence>
<dbReference type="Pfam" id="PF01370">
    <property type="entry name" value="Epimerase"/>
    <property type="match status" value="1"/>
</dbReference>
<name>A0AAX2ED65_9BACI</name>
<accession>A0AAX2ED65</accession>
<dbReference type="EMBL" id="FOCD01000001">
    <property type="protein sequence ID" value="SEM79925.1"/>
    <property type="molecule type" value="Genomic_DNA"/>
</dbReference>
<dbReference type="RefSeq" id="WP_208596726.1">
    <property type="nucleotide sequence ID" value="NZ_FOCD01000001.1"/>
</dbReference>
<evidence type="ECO:0000259" key="1">
    <source>
        <dbReference type="Pfam" id="PF01370"/>
    </source>
</evidence>